<proteinExistence type="predicted"/>
<feature type="chain" id="PRO_5011506268" evidence="1">
    <location>
        <begin position="23"/>
        <end position="275"/>
    </location>
</feature>
<keyword evidence="3" id="KW-1185">Reference proteome</keyword>
<keyword evidence="1" id="KW-0732">Signal</keyword>
<evidence type="ECO:0000313" key="3">
    <source>
        <dbReference type="Proteomes" id="UP000198757"/>
    </source>
</evidence>
<sequence length="275" mass="31646">MKKIIYCILSLLLFISSCKKNGENTSRNGRKKIASVKTDKVNTFIYDDERRLVRVNYGATDYRKIAYSPTGFTIQLFDAGNNPVAETLGAFNMVDGKVVSGQEAYDNNRELSHTYQYDAQGRLTQHTTLRLEKITHKKLETKKYYYSYEGNNPSRIIELSFNGENVRRDSAVTQYTYYEDKKFYTWADIGFDYFGTVPAAIDESPLRNFPAYNVLSTLPFNNAPKSSTSKRYRWDNAQQKWNYQSGSSGTVPEDLYQNDADGYLVKYSSADIVWQ</sequence>
<dbReference type="RefSeq" id="WP_143019841.1">
    <property type="nucleotide sequence ID" value="NZ_FMZO01000011.1"/>
</dbReference>
<dbReference type="EMBL" id="FMZO01000011">
    <property type="protein sequence ID" value="SDD65909.1"/>
    <property type="molecule type" value="Genomic_DNA"/>
</dbReference>
<dbReference type="OrthoDB" id="9815752at2"/>
<dbReference type="STRING" id="1285928.SAMN04487894_111152"/>
<evidence type="ECO:0000313" key="2">
    <source>
        <dbReference type="EMBL" id="SDD65909.1"/>
    </source>
</evidence>
<accession>A0A1G6WJF8</accession>
<evidence type="ECO:0000256" key="1">
    <source>
        <dbReference type="SAM" id="SignalP"/>
    </source>
</evidence>
<dbReference type="PROSITE" id="PS51257">
    <property type="entry name" value="PROKAR_LIPOPROTEIN"/>
    <property type="match status" value="1"/>
</dbReference>
<feature type="signal peptide" evidence="1">
    <location>
        <begin position="1"/>
        <end position="22"/>
    </location>
</feature>
<dbReference type="Proteomes" id="UP000198757">
    <property type="component" value="Unassembled WGS sequence"/>
</dbReference>
<organism evidence="2 3">
    <name type="scientific">Niabella drilacis (strain DSM 25811 / CCM 8410 / CCUG 62505 / LMG 26954 / E90)</name>
    <dbReference type="NCBI Taxonomy" id="1285928"/>
    <lineage>
        <taxon>Bacteria</taxon>
        <taxon>Pseudomonadati</taxon>
        <taxon>Bacteroidota</taxon>
        <taxon>Chitinophagia</taxon>
        <taxon>Chitinophagales</taxon>
        <taxon>Chitinophagaceae</taxon>
        <taxon>Niabella</taxon>
    </lineage>
</organism>
<protein>
    <submittedName>
        <fullName evidence="2">YD repeat-containing protein</fullName>
    </submittedName>
</protein>
<dbReference type="AlphaFoldDB" id="A0A1G6WJF8"/>
<gene>
    <name evidence="2" type="ORF">SAMN04487894_111152</name>
</gene>
<reference evidence="3" key="1">
    <citation type="submission" date="2016-10" db="EMBL/GenBank/DDBJ databases">
        <authorList>
            <person name="Varghese N."/>
            <person name="Submissions S."/>
        </authorList>
    </citation>
    <scope>NUCLEOTIDE SEQUENCE [LARGE SCALE GENOMIC DNA]</scope>
    <source>
        <strain evidence="3">DSM 25811 / CCM 8410 / LMG 26954 / E90</strain>
    </source>
</reference>
<name>A0A1G6WJF8_NIADE</name>